<proteinExistence type="predicted"/>
<protein>
    <submittedName>
        <fullName evidence="1">Uncharacterized protein</fullName>
    </submittedName>
</protein>
<dbReference type="EMBL" id="PSRQ01000005">
    <property type="protein sequence ID" value="PWU24261.1"/>
    <property type="molecule type" value="Genomic_DNA"/>
</dbReference>
<gene>
    <name evidence="1" type="ORF">C5B42_00190</name>
</gene>
<organism evidence="1 2">
    <name type="scientific">Candidatus Cerribacteria bacterium 'Amazon FNV 2010 28 9'</name>
    <dbReference type="NCBI Taxonomy" id="2081795"/>
    <lineage>
        <taxon>Bacteria</taxon>
        <taxon>Candidatus Cerribacteria</taxon>
    </lineage>
</organism>
<evidence type="ECO:0000313" key="2">
    <source>
        <dbReference type="Proteomes" id="UP000246104"/>
    </source>
</evidence>
<sequence>MDTNQPLLTYEVGKLSDDEFWDRMIAVDEVAEETQLVGGYAVNVKAGSKTINIPFVRFSKTFPEKAS</sequence>
<dbReference type="Proteomes" id="UP000246104">
    <property type="component" value="Unassembled WGS sequence"/>
</dbReference>
<reference evidence="1 2" key="1">
    <citation type="submission" date="2018-02" db="EMBL/GenBank/DDBJ databases">
        <title>Genomic Reconstructions from Amazon Rainforest and Pasture Soil Reveal Novel Insights into the Physiology of Candidate Phyla in Tropical Sites.</title>
        <authorList>
            <person name="Kroeger M.E."/>
            <person name="Delmont T."/>
            <person name="Eren A.M."/>
            <person name="Guo J."/>
            <person name="Meyer K.M."/>
            <person name="Khan K."/>
            <person name="Rodrigues J.L.M."/>
            <person name="Bohannan B.J.M."/>
            <person name="Tringe S."/>
            <person name="Borges C.D."/>
            <person name="Tiedje J."/>
            <person name="Tsai S.M."/>
            <person name="Nusslein K."/>
        </authorList>
    </citation>
    <scope>NUCLEOTIDE SEQUENCE [LARGE SCALE GENOMIC DNA]</scope>
    <source>
        <strain evidence="1">Amazon FNV 2010 28 9</strain>
    </source>
</reference>
<comment type="caution">
    <text evidence="1">The sequence shown here is derived from an EMBL/GenBank/DDBJ whole genome shotgun (WGS) entry which is preliminary data.</text>
</comment>
<name>A0A317JR42_9BACT</name>
<evidence type="ECO:0000313" key="1">
    <source>
        <dbReference type="EMBL" id="PWU24261.1"/>
    </source>
</evidence>
<dbReference type="AlphaFoldDB" id="A0A317JR42"/>
<accession>A0A317JR42</accession>